<protein>
    <submittedName>
        <fullName evidence="4">Acetyltransferases, including N-acetylases of ribosomal proteins</fullName>
    </submittedName>
</protein>
<dbReference type="GO" id="GO:0005840">
    <property type="term" value="C:ribosome"/>
    <property type="evidence" value="ECO:0007669"/>
    <property type="project" value="UniProtKB-KW"/>
</dbReference>
<reference evidence="4 5" key="1">
    <citation type="submission" date="2017-02" db="EMBL/GenBank/DDBJ databases">
        <authorList>
            <person name="Peterson S.W."/>
        </authorList>
    </citation>
    <scope>NUCLEOTIDE SEQUENCE [LARGE SCALE GENOMIC DNA]</scope>
    <source>
        <strain evidence="4 5">DSM 45154</strain>
    </source>
</reference>
<dbReference type="PROSITE" id="PS51186">
    <property type="entry name" value="GNAT"/>
    <property type="match status" value="1"/>
</dbReference>
<dbReference type="GO" id="GO:0016747">
    <property type="term" value="F:acyltransferase activity, transferring groups other than amino-acyl groups"/>
    <property type="evidence" value="ECO:0007669"/>
    <property type="project" value="InterPro"/>
</dbReference>
<dbReference type="InterPro" id="IPR050680">
    <property type="entry name" value="YpeA/RimI_acetyltransf"/>
</dbReference>
<keyword evidence="2" id="KW-0012">Acyltransferase</keyword>
<keyword evidence="4" id="KW-0687">Ribonucleoprotein</keyword>
<keyword evidence="1 4" id="KW-0808">Transferase</keyword>
<dbReference type="PANTHER" id="PTHR43420:SF47">
    <property type="entry name" value="N-ACETYLTRANSFERASE DOMAIN-CONTAINING PROTEIN"/>
    <property type="match status" value="1"/>
</dbReference>
<evidence type="ECO:0000313" key="4">
    <source>
        <dbReference type="EMBL" id="SKA31474.1"/>
    </source>
</evidence>
<dbReference type="PANTHER" id="PTHR43420">
    <property type="entry name" value="ACETYLTRANSFERASE"/>
    <property type="match status" value="1"/>
</dbReference>
<accession>A0A1T4ST89</accession>
<organism evidence="4 5">
    <name type="scientific">Marinactinospora thermotolerans DSM 45154</name>
    <dbReference type="NCBI Taxonomy" id="1122192"/>
    <lineage>
        <taxon>Bacteria</taxon>
        <taxon>Bacillati</taxon>
        <taxon>Actinomycetota</taxon>
        <taxon>Actinomycetes</taxon>
        <taxon>Streptosporangiales</taxon>
        <taxon>Nocardiopsidaceae</taxon>
        <taxon>Marinactinospora</taxon>
    </lineage>
</organism>
<proteinExistence type="predicted"/>
<evidence type="ECO:0000256" key="1">
    <source>
        <dbReference type="ARBA" id="ARBA00022679"/>
    </source>
</evidence>
<dbReference type="InterPro" id="IPR016181">
    <property type="entry name" value="Acyl_CoA_acyltransferase"/>
</dbReference>
<dbReference type="AlphaFoldDB" id="A0A1T4ST89"/>
<evidence type="ECO:0000256" key="2">
    <source>
        <dbReference type="ARBA" id="ARBA00023315"/>
    </source>
</evidence>
<name>A0A1T4ST89_9ACTN</name>
<dbReference type="Pfam" id="PF00583">
    <property type="entry name" value="Acetyltransf_1"/>
    <property type="match status" value="1"/>
</dbReference>
<dbReference type="CDD" id="cd04301">
    <property type="entry name" value="NAT_SF"/>
    <property type="match status" value="1"/>
</dbReference>
<dbReference type="STRING" id="1122192.SAMN02745673_03964"/>
<keyword evidence="4" id="KW-0689">Ribosomal protein</keyword>
<dbReference type="EMBL" id="FUWS01000011">
    <property type="protein sequence ID" value="SKA31474.1"/>
    <property type="molecule type" value="Genomic_DNA"/>
</dbReference>
<sequence>MRVRPAMRLDSAAHVQEVAGLAVAPEAQGRGVGRRLLDAARSVAVERGARRLTLRVLSTNVRARALYAAAGYQVEGVLKEHFLLDGRYVDDVLMALDLT</sequence>
<dbReference type="Gene3D" id="3.40.630.30">
    <property type="match status" value="1"/>
</dbReference>
<evidence type="ECO:0000313" key="5">
    <source>
        <dbReference type="Proteomes" id="UP000190637"/>
    </source>
</evidence>
<dbReference type="InterPro" id="IPR000182">
    <property type="entry name" value="GNAT_dom"/>
</dbReference>
<feature type="domain" description="N-acetyltransferase" evidence="3">
    <location>
        <begin position="1"/>
        <end position="99"/>
    </location>
</feature>
<dbReference type="SUPFAM" id="SSF55729">
    <property type="entry name" value="Acyl-CoA N-acyltransferases (Nat)"/>
    <property type="match status" value="1"/>
</dbReference>
<evidence type="ECO:0000259" key="3">
    <source>
        <dbReference type="PROSITE" id="PS51186"/>
    </source>
</evidence>
<dbReference type="Proteomes" id="UP000190637">
    <property type="component" value="Unassembled WGS sequence"/>
</dbReference>
<gene>
    <name evidence="4" type="ORF">SAMN02745673_03964</name>
</gene>
<keyword evidence="5" id="KW-1185">Reference proteome</keyword>